<dbReference type="Gene3D" id="3.40.50.1970">
    <property type="match status" value="1"/>
</dbReference>
<dbReference type="PANTHER" id="PTHR11496:SF102">
    <property type="entry name" value="ALCOHOL DEHYDROGENASE 4"/>
    <property type="match status" value="1"/>
</dbReference>
<dbReference type="Pfam" id="PF25137">
    <property type="entry name" value="ADH_Fe_C"/>
    <property type="match status" value="1"/>
</dbReference>
<dbReference type="InterPro" id="IPR018211">
    <property type="entry name" value="ADH_Fe_CS"/>
</dbReference>
<dbReference type="SUPFAM" id="SSF56796">
    <property type="entry name" value="Dehydroquinate synthase-like"/>
    <property type="match status" value="1"/>
</dbReference>
<proteinExistence type="inferred from homology"/>
<dbReference type="Gene3D" id="1.20.1090.10">
    <property type="entry name" value="Dehydroquinate synthase-like - alpha domain"/>
    <property type="match status" value="1"/>
</dbReference>
<feature type="domain" description="Alcohol dehydrogenase iron-type/glycerol dehydrogenase GldA" evidence="5">
    <location>
        <begin position="10"/>
        <end position="177"/>
    </location>
</feature>
<protein>
    <submittedName>
        <fullName evidence="7">Iron-containing alcohol dehydrogenase</fullName>
    </submittedName>
</protein>
<comment type="cofactor">
    <cofactor evidence="1">
        <name>Fe cation</name>
        <dbReference type="ChEBI" id="CHEBI:24875"/>
    </cofactor>
</comment>
<sequence>MVLFGTLRSPRNIVFGAGQRKALPLYAAKAGKRALVVTDERLASDPSFRELIDAVASAGVATRVFTGVIAELPVECIAAGVDVGKTFEADFVIGIGGGSCLDAAKVISLLLAHGGKASGYYGEFKVPGPILPLICVPTTSGTGSEVTPVAVLTDPDKAVKIGIASPFLISQTAICDPELTYSCPPSLTAVSGADALTHAIEAYTTTRREPYDTLVHDHVFLGKNALSDQYALMAIKLIGQSLKAAFDNGDDIVARERLMLGSMTAGLAFGTAGTAAAHAVQYPVGAMTHTPHGTGVAVMMPYVMQFNRDACVQEMVEIGEALGVPSAKGPAEFGADATINAIAALFDSVGIPRTLADLGITREQLPTVAEQALGSARLIKNNPRPLDLSTMTELVNAAFFGDRTALQSKQEQRKAS</sequence>
<keyword evidence="4" id="KW-0520">NAD</keyword>
<dbReference type="Proteomes" id="UP001277561">
    <property type="component" value="Unassembled WGS sequence"/>
</dbReference>
<evidence type="ECO:0000313" key="8">
    <source>
        <dbReference type="Proteomes" id="UP001277561"/>
    </source>
</evidence>
<dbReference type="PROSITE" id="PS00913">
    <property type="entry name" value="ADH_IRON_1"/>
    <property type="match status" value="1"/>
</dbReference>
<accession>A0ABU4W1Y9</accession>
<comment type="similarity">
    <text evidence="2">Belongs to the iron-containing alcohol dehydrogenase family.</text>
</comment>
<evidence type="ECO:0000313" key="7">
    <source>
        <dbReference type="EMBL" id="MDX8331789.1"/>
    </source>
</evidence>
<organism evidence="7 8">
    <name type="scientific">Agrobacterium rosae</name>
    <dbReference type="NCBI Taxonomy" id="1972867"/>
    <lineage>
        <taxon>Bacteria</taxon>
        <taxon>Pseudomonadati</taxon>
        <taxon>Pseudomonadota</taxon>
        <taxon>Alphaproteobacteria</taxon>
        <taxon>Hyphomicrobiales</taxon>
        <taxon>Rhizobiaceae</taxon>
        <taxon>Rhizobium/Agrobacterium group</taxon>
        <taxon>Agrobacterium</taxon>
    </lineage>
</organism>
<dbReference type="RefSeq" id="WP_320188385.1">
    <property type="nucleotide sequence ID" value="NZ_CP192768.1"/>
</dbReference>
<gene>
    <name evidence="7" type="ORF">RMS29_21475</name>
</gene>
<dbReference type="PANTHER" id="PTHR11496">
    <property type="entry name" value="ALCOHOL DEHYDROGENASE"/>
    <property type="match status" value="1"/>
</dbReference>
<evidence type="ECO:0000256" key="1">
    <source>
        <dbReference type="ARBA" id="ARBA00001962"/>
    </source>
</evidence>
<evidence type="ECO:0000256" key="4">
    <source>
        <dbReference type="ARBA" id="ARBA00023027"/>
    </source>
</evidence>
<dbReference type="Pfam" id="PF00465">
    <property type="entry name" value="Fe-ADH"/>
    <property type="match status" value="1"/>
</dbReference>
<keyword evidence="3" id="KW-0560">Oxidoreductase</keyword>
<keyword evidence="8" id="KW-1185">Reference proteome</keyword>
<dbReference type="InterPro" id="IPR001670">
    <property type="entry name" value="ADH_Fe/GldA"/>
</dbReference>
<feature type="domain" description="Fe-containing alcohol dehydrogenase-like C-terminal" evidence="6">
    <location>
        <begin position="188"/>
        <end position="399"/>
    </location>
</feature>
<evidence type="ECO:0000259" key="6">
    <source>
        <dbReference type="Pfam" id="PF25137"/>
    </source>
</evidence>
<dbReference type="EMBL" id="JAVRAD010000012">
    <property type="protein sequence ID" value="MDX8331789.1"/>
    <property type="molecule type" value="Genomic_DNA"/>
</dbReference>
<evidence type="ECO:0000256" key="3">
    <source>
        <dbReference type="ARBA" id="ARBA00023002"/>
    </source>
</evidence>
<evidence type="ECO:0000256" key="2">
    <source>
        <dbReference type="ARBA" id="ARBA00007358"/>
    </source>
</evidence>
<dbReference type="InterPro" id="IPR039697">
    <property type="entry name" value="Alcohol_dehydrogenase_Fe"/>
</dbReference>
<dbReference type="InterPro" id="IPR056798">
    <property type="entry name" value="ADH_Fe_C"/>
</dbReference>
<evidence type="ECO:0000259" key="5">
    <source>
        <dbReference type="Pfam" id="PF00465"/>
    </source>
</evidence>
<name>A0ABU4W1Y9_9HYPH</name>
<comment type="caution">
    <text evidence="7">The sequence shown here is derived from an EMBL/GenBank/DDBJ whole genome shotgun (WGS) entry which is preliminary data.</text>
</comment>
<dbReference type="CDD" id="cd08191">
    <property type="entry name" value="Fe-ADH-like"/>
    <property type="match status" value="1"/>
</dbReference>
<reference evidence="7" key="1">
    <citation type="journal article" date="2023" name="Phytobiomes J">
        <title>Deciphering the key players within the bacterial microbiota associated with aerial crown gall tumors on rhododendron: Insights into the gallobiome.</title>
        <authorList>
            <person name="Kuzmanovic N."/>
            <person name="Nesme J."/>
            <person name="Wolf J."/>
            <person name="Neumann-Schaal M."/>
            <person name="Petersen J."/>
            <person name="Fernandez-Gnecco G."/>
            <person name="Sproeer C."/>
            <person name="Bunk B."/>
            <person name="Overmann J."/>
            <person name="Sorensen S.J."/>
            <person name="Idczak E."/>
            <person name="Smalla K."/>
        </authorList>
    </citation>
    <scope>NUCLEOTIDE SEQUENCE [LARGE SCALE GENOMIC DNA]</scope>
    <source>
        <strain evidence="7">Rho-14.1</strain>
    </source>
</reference>